<name>A0A931IG50_9NOCA</name>
<dbReference type="RefSeq" id="WP_196152104.1">
    <property type="nucleotide sequence ID" value="NZ_JADMLG010000012.1"/>
</dbReference>
<protein>
    <submittedName>
        <fullName evidence="1">Uncharacterized protein</fullName>
    </submittedName>
</protein>
<organism evidence="1 2">
    <name type="scientific">Nocardia bovistercoris</name>
    <dbReference type="NCBI Taxonomy" id="2785916"/>
    <lineage>
        <taxon>Bacteria</taxon>
        <taxon>Bacillati</taxon>
        <taxon>Actinomycetota</taxon>
        <taxon>Actinomycetes</taxon>
        <taxon>Mycobacteriales</taxon>
        <taxon>Nocardiaceae</taxon>
        <taxon>Nocardia</taxon>
    </lineage>
</organism>
<dbReference type="EMBL" id="JADMLG010000012">
    <property type="protein sequence ID" value="MBH0779791.1"/>
    <property type="molecule type" value="Genomic_DNA"/>
</dbReference>
<reference evidence="1" key="1">
    <citation type="submission" date="2020-11" db="EMBL/GenBank/DDBJ databases">
        <title>Nocardia NEAU-351.nov., a novel actinomycete isolated from the cow dung.</title>
        <authorList>
            <person name="Zhang X."/>
        </authorList>
    </citation>
    <scope>NUCLEOTIDE SEQUENCE</scope>
    <source>
        <strain evidence="1">NEAU-351</strain>
    </source>
</reference>
<comment type="caution">
    <text evidence="1">The sequence shown here is derived from an EMBL/GenBank/DDBJ whole genome shotgun (WGS) entry which is preliminary data.</text>
</comment>
<keyword evidence="2" id="KW-1185">Reference proteome</keyword>
<accession>A0A931IG50</accession>
<dbReference type="AlphaFoldDB" id="A0A931IG50"/>
<dbReference type="Proteomes" id="UP000655751">
    <property type="component" value="Unassembled WGS sequence"/>
</dbReference>
<evidence type="ECO:0000313" key="1">
    <source>
        <dbReference type="EMBL" id="MBH0779791.1"/>
    </source>
</evidence>
<evidence type="ECO:0000313" key="2">
    <source>
        <dbReference type="Proteomes" id="UP000655751"/>
    </source>
</evidence>
<sequence length="83" mass="8183">MTAAEMTSRSLEVFPAVSTPEPTHVFCDMANPGSIGAALERLDGDGGVVLHLTAVPGTVTSGPISIVVAALGDSVAFAEGAGS</sequence>
<proteinExistence type="predicted"/>
<gene>
    <name evidence="1" type="ORF">IT779_26310</name>
</gene>